<dbReference type="Gene3D" id="1.10.8.60">
    <property type="match status" value="1"/>
</dbReference>
<reference evidence="3" key="1">
    <citation type="submission" date="2023-07" db="EMBL/GenBank/DDBJ databases">
        <authorList>
            <consortium name="AG Swart"/>
            <person name="Singh M."/>
            <person name="Singh A."/>
            <person name="Seah K."/>
            <person name="Emmerich C."/>
        </authorList>
    </citation>
    <scope>NUCLEOTIDE SEQUENCE</scope>
    <source>
        <strain evidence="3">DP1</strain>
    </source>
</reference>
<dbReference type="GO" id="GO:0005524">
    <property type="term" value="F:ATP binding"/>
    <property type="evidence" value="ECO:0007669"/>
    <property type="project" value="InterPro"/>
</dbReference>
<evidence type="ECO:0000256" key="1">
    <source>
        <dbReference type="SAM" id="MobiDB-lite"/>
    </source>
</evidence>
<accession>A0AAD1Y5Y8</accession>
<dbReference type="InterPro" id="IPR050304">
    <property type="entry name" value="MT-severing_AAA_ATPase"/>
</dbReference>
<dbReference type="EMBL" id="CAMPGE010027502">
    <property type="protein sequence ID" value="CAI2385124.1"/>
    <property type="molecule type" value="Genomic_DNA"/>
</dbReference>
<dbReference type="Pfam" id="PF00004">
    <property type="entry name" value="AAA"/>
    <property type="match status" value="1"/>
</dbReference>
<dbReference type="AlphaFoldDB" id="A0AAD1Y5Y8"/>
<comment type="caution">
    <text evidence="3">The sequence shown here is derived from an EMBL/GenBank/DDBJ whole genome shotgun (WGS) entry which is preliminary data.</text>
</comment>
<dbReference type="PANTHER" id="PTHR23074:SF83">
    <property type="entry name" value="VACUOLAR PROTEIN SORTING-ASSOCIATED PROTEIN 4A"/>
    <property type="match status" value="1"/>
</dbReference>
<feature type="domain" description="ATPase AAA-type core" evidence="2">
    <location>
        <begin position="78"/>
        <end position="205"/>
    </location>
</feature>
<dbReference type="InterPro" id="IPR027417">
    <property type="entry name" value="P-loop_NTPase"/>
</dbReference>
<name>A0AAD1Y5Y8_EUPCR</name>
<dbReference type="SUPFAM" id="SSF52540">
    <property type="entry name" value="P-loop containing nucleoside triphosphate hydrolases"/>
    <property type="match status" value="1"/>
</dbReference>
<dbReference type="Proteomes" id="UP001295684">
    <property type="component" value="Unassembled WGS sequence"/>
</dbReference>
<dbReference type="Gene3D" id="3.40.50.300">
    <property type="entry name" value="P-loop containing nucleotide triphosphate hydrolases"/>
    <property type="match status" value="1"/>
</dbReference>
<gene>
    <name evidence="3" type="ORF">ECRASSUSDP1_LOCUS26670</name>
</gene>
<dbReference type="GO" id="GO:0016197">
    <property type="term" value="P:endosomal transport"/>
    <property type="evidence" value="ECO:0007669"/>
    <property type="project" value="TreeGrafter"/>
</dbReference>
<dbReference type="PANTHER" id="PTHR23074">
    <property type="entry name" value="AAA DOMAIN-CONTAINING"/>
    <property type="match status" value="1"/>
</dbReference>
<protein>
    <recommendedName>
        <fullName evidence="2">ATPase AAA-type core domain-containing protein</fullName>
    </recommendedName>
</protein>
<evidence type="ECO:0000313" key="3">
    <source>
        <dbReference type="EMBL" id="CAI2385124.1"/>
    </source>
</evidence>
<organism evidence="3 4">
    <name type="scientific">Euplotes crassus</name>
    <dbReference type="NCBI Taxonomy" id="5936"/>
    <lineage>
        <taxon>Eukaryota</taxon>
        <taxon>Sar</taxon>
        <taxon>Alveolata</taxon>
        <taxon>Ciliophora</taxon>
        <taxon>Intramacronucleata</taxon>
        <taxon>Spirotrichea</taxon>
        <taxon>Hypotrichia</taxon>
        <taxon>Euplotida</taxon>
        <taxon>Euplotidae</taxon>
        <taxon>Moneuplotes</taxon>
    </lineage>
</organism>
<proteinExistence type="predicted"/>
<keyword evidence="4" id="KW-1185">Reference proteome</keyword>
<dbReference type="InterPro" id="IPR003959">
    <property type="entry name" value="ATPase_AAA_core"/>
</dbReference>
<sequence length="316" mass="37436">MEEDKELEQESPTDAEREDEEEIDVWNISQKVESSDKTMWQSYSKLNKEVQVLLENILLPFKFPQLFVAPRFPSKAFLLYGPRGFGRENLIRKIAQESEANFMVIKCPKTQAEWELDRSDSSQTLEECVKSCFKIWPGEKKVILFKDIENLNRDLGEYQERAMVEFIIGLNYRHADHVLVPTIVCTSEKPWEMNNQVRRHLIERIYCVLPNRDERLSLLKNDVANLESLFTPEEIEQILDYTEDYGYSDLDKISEHIIKYPLDLLKSDLNLFEKEVDNLQIPEISFNELEEFILKMSPPKFDQSEYDEWREDYGLK</sequence>
<dbReference type="GO" id="GO:0007033">
    <property type="term" value="P:vacuole organization"/>
    <property type="evidence" value="ECO:0007669"/>
    <property type="project" value="TreeGrafter"/>
</dbReference>
<evidence type="ECO:0000259" key="2">
    <source>
        <dbReference type="Pfam" id="PF00004"/>
    </source>
</evidence>
<evidence type="ECO:0000313" key="4">
    <source>
        <dbReference type="Proteomes" id="UP001295684"/>
    </source>
</evidence>
<dbReference type="GO" id="GO:0016887">
    <property type="term" value="F:ATP hydrolysis activity"/>
    <property type="evidence" value="ECO:0007669"/>
    <property type="project" value="InterPro"/>
</dbReference>
<feature type="region of interest" description="Disordered" evidence="1">
    <location>
        <begin position="1"/>
        <end position="23"/>
    </location>
</feature>